<evidence type="ECO:0000256" key="3">
    <source>
        <dbReference type="ARBA" id="ARBA00023163"/>
    </source>
</evidence>
<dbReference type="GO" id="GO:0003700">
    <property type="term" value="F:DNA-binding transcription factor activity"/>
    <property type="evidence" value="ECO:0007669"/>
    <property type="project" value="TreeGrafter"/>
</dbReference>
<evidence type="ECO:0000256" key="1">
    <source>
        <dbReference type="ARBA" id="ARBA00023015"/>
    </source>
</evidence>
<evidence type="ECO:0000256" key="2">
    <source>
        <dbReference type="ARBA" id="ARBA00023125"/>
    </source>
</evidence>
<name>A0A1W6Z379_9BORD</name>
<protein>
    <submittedName>
        <fullName evidence="6">IclR family transcriptional regulator</fullName>
    </submittedName>
</protein>
<dbReference type="SUPFAM" id="SSF46785">
    <property type="entry name" value="Winged helix' DNA-binding domain"/>
    <property type="match status" value="1"/>
</dbReference>
<dbReference type="InterPro" id="IPR005471">
    <property type="entry name" value="Tscrpt_reg_IclR_N"/>
</dbReference>
<dbReference type="InterPro" id="IPR050707">
    <property type="entry name" value="HTH_MetabolicPath_Reg"/>
</dbReference>
<reference evidence="6 7" key="1">
    <citation type="submission" date="2017-05" db="EMBL/GenBank/DDBJ databases">
        <title>Complete and WGS of Bordetella genogroups.</title>
        <authorList>
            <person name="Spilker T."/>
            <person name="LiPuma J."/>
        </authorList>
    </citation>
    <scope>NUCLEOTIDE SEQUENCE [LARGE SCALE GENOMIC DNA]</scope>
    <source>
        <strain evidence="6 7">AU17164</strain>
    </source>
</reference>
<keyword evidence="2" id="KW-0238">DNA-binding</keyword>
<dbReference type="Pfam" id="PF01614">
    <property type="entry name" value="IclR_C"/>
    <property type="match status" value="1"/>
</dbReference>
<organism evidence="6 7">
    <name type="scientific">Bordetella genomosp. 9</name>
    <dbReference type="NCBI Taxonomy" id="1416803"/>
    <lineage>
        <taxon>Bacteria</taxon>
        <taxon>Pseudomonadati</taxon>
        <taxon>Pseudomonadota</taxon>
        <taxon>Betaproteobacteria</taxon>
        <taxon>Burkholderiales</taxon>
        <taxon>Alcaligenaceae</taxon>
        <taxon>Bordetella</taxon>
    </lineage>
</organism>
<evidence type="ECO:0000259" key="4">
    <source>
        <dbReference type="PROSITE" id="PS51077"/>
    </source>
</evidence>
<evidence type="ECO:0000259" key="5">
    <source>
        <dbReference type="PROSITE" id="PS51078"/>
    </source>
</evidence>
<dbReference type="SMART" id="SM00346">
    <property type="entry name" value="HTH_ICLR"/>
    <property type="match status" value="1"/>
</dbReference>
<dbReference type="InterPro" id="IPR029016">
    <property type="entry name" value="GAF-like_dom_sf"/>
</dbReference>
<gene>
    <name evidence="6" type="ORF">CAL13_17450</name>
</gene>
<dbReference type="Gene3D" id="3.30.450.40">
    <property type="match status" value="1"/>
</dbReference>
<dbReference type="InterPro" id="IPR014757">
    <property type="entry name" value="Tscrpt_reg_IclR_C"/>
</dbReference>
<dbReference type="EMBL" id="CP021109">
    <property type="protein sequence ID" value="ARP87800.1"/>
    <property type="molecule type" value="Genomic_DNA"/>
</dbReference>
<accession>A0A1W6Z379</accession>
<dbReference type="SUPFAM" id="SSF55781">
    <property type="entry name" value="GAF domain-like"/>
    <property type="match status" value="1"/>
</dbReference>
<dbReference type="Gene3D" id="1.10.10.10">
    <property type="entry name" value="Winged helix-like DNA-binding domain superfamily/Winged helix DNA-binding domain"/>
    <property type="match status" value="1"/>
</dbReference>
<dbReference type="GO" id="GO:0003677">
    <property type="term" value="F:DNA binding"/>
    <property type="evidence" value="ECO:0007669"/>
    <property type="project" value="UniProtKB-KW"/>
</dbReference>
<dbReference type="Pfam" id="PF09339">
    <property type="entry name" value="HTH_IclR"/>
    <property type="match status" value="1"/>
</dbReference>
<dbReference type="PROSITE" id="PS51078">
    <property type="entry name" value="ICLR_ED"/>
    <property type="match status" value="1"/>
</dbReference>
<dbReference type="Proteomes" id="UP000194139">
    <property type="component" value="Chromosome"/>
</dbReference>
<dbReference type="RefSeq" id="WP_086073075.1">
    <property type="nucleotide sequence ID" value="NZ_CP021109.1"/>
</dbReference>
<feature type="domain" description="HTH iclR-type" evidence="4">
    <location>
        <begin position="19"/>
        <end position="82"/>
    </location>
</feature>
<dbReference type="PANTHER" id="PTHR30136:SF39">
    <property type="entry name" value="TRANSCRIPTIONAL REGULATORY PROTEIN"/>
    <property type="match status" value="1"/>
</dbReference>
<keyword evidence="1" id="KW-0805">Transcription regulation</keyword>
<sequence>MNKSPAAVAAAGDRGASGPNTLRRGLRVLDALRAAGPEGLHVVEVAQASGIQRSTVYRFLDVLIESGYAMRDPATRRYRLAAGKLGATPDVHAAAVARWSPVLRGISDETGDSAFLICRAGNDSLCLHREVGNYPVQVLAVTVGHRQPLGVGAAGLAFLSALPMQEAAAIVEENAPALRAYGRMTPGRLRQLIDSARDRGWAVVGNSAVPGVIGVGVAIRDADGRPTLAISVSSLVDRMPAARQRRIAELIAQAVRGGGAPA</sequence>
<keyword evidence="7" id="KW-1185">Reference proteome</keyword>
<dbReference type="GO" id="GO:0045892">
    <property type="term" value="P:negative regulation of DNA-templated transcription"/>
    <property type="evidence" value="ECO:0007669"/>
    <property type="project" value="TreeGrafter"/>
</dbReference>
<dbReference type="AlphaFoldDB" id="A0A1W6Z379"/>
<evidence type="ECO:0000313" key="7">
    <source>
        <dbReference type="Proteomes" id="UP000194139"/>
    </source>
</evidence>
<dbReference type="InterPro" id="IPR036390">
    <property type="entry name" value="WH_DNA-bd_sf"/>
</dbReference>
<dbReference type="PANTHER" id="PTHR30136">
    <property type="entry name" value="HELIX-TURN-HELIX TRANSCRIPTIONAL REGULATOR, ICLR FAMILY"/>
    <property type="match status" value="1"/>
</dbReference>
<dbReference type="InterPro" id="IPR036388">
    <property type="entry name" value="WH-like_DNA-bd_sf"/>
</dbReference>
<feature type="domain" description="IclR-ED" evidence="5">
    <location>
        <begin position="81"/>
        <end position="262"/>
    </location>
</feature>
<keyword evidence="3" id="KW-0804">Transcription</keyword>
<evidence type="ECO:0000313" key="6">
    <source>
        <dbReference type="EMBL" id="ARP87800.1"/>
    </source>
</evidence>
<proteinExistence type="predicted"/>
<dbReference type="PROSITE" id="PS51077">
    <property type="entry name" value="HTH_ICLR"/>
    <property type="match status" value="1"/>
</dbReference>